<reference evidence="2 3" key="1">
    <citation type="submission" date="2022-09" db="EMBL/GenBank/DDBJ databases">
        <authorList>
            <person name="Giprobiosintez L."/>
        </authorList>
    </citation>
    <scope>NUCLEOTIDE SEQUENCE [LARGE SCALE GENOMIC DNA]</scope>
    <source>
        <strain evidence="3">VKPM-B-12549 (GBS-15)</strain>
    </source>
</reference>
<gene>
    <name evidence="2" type="ORF">N4J17_15515</name>
</gene>
<evidence type="ECO:0000313" key="2">
    <source>
        <dbReference type="EMBL" id="WWF01856.1"/>
    </source>
</evidence>
<organism evidence="2 3">
    <name type="scientific">Methylococcus capsulatus</name>
    <dbReference type="NCBI Taxonomy" id="414"/>
    <lineage>
        <taxon>Bacteria</taxon>
        <taxon>Pseudomonadati</taxon>
        <taxon>Pseudomonadota</taxon>
        <taxon>Gammaproteobacteria</taxon>
        <taxon>Methylococcales</taxon>
        <taxon>Methylococcaceae</taxon>
        <taxon>Methylococcus</taxon>
    </lineage>
</organism>
<evidence type="ECO:0000256" key="1">
    <source>
        <dbReference type="SAM" id="MobiDB-lite"/>
    </source>
</evidence>
<dbReference type="Proteomes" id="UP001359308">
    <property type="component" value="Chromosome"/>
</dbReference>
<dbReference type="InterPro" id="IPR029787">
    <property type="entry name" value="Nucleotide_cyclase"/>
</dbReference>
<evidence type="ECO:0000313" key="3">
    <source>
        <dbReference type="Proteomes" id="UP001359308"/>
    </source>
</evidence>
<keyword evidence="3" id="KW-1185">Reference proteome</keyword>
<dbReference type="InterPro" id="IPR043128">
    <property type="entry name" value="Rev_trsase/Diguanyl_cyclase"/>
</dbReference>
<name>A0ABZ2F3X3_METCP</name>
<dbReference type="RefSeq" id="WP_198323669.1">
    <property type="nucleotide sequence ID" value="NZ_CP104311.1"/>
</dbReference>
<protein>
    <recommendedName>
        <fullName evidence="4">GGDEF domain-containing protein</fullName>
    </recommendedName>
</protein>
<dbReference type="SUPFAM" id="SSF55073">
    <property type="entry name" value="Nucleotide cyclase"/>
    <property type="match status" value="1"/>
</dbReference>
<dbReference type="EMBL" id="CP104311">
    <property type="protein sequence ID" value="WWF01856.1"/>
    <property type="molecule type" value="Genomic_DNA"/>
</dbReference>
<dbReference type="Gene3D" id="3.30.70.270">
    <property type="match status" value="1"/>
</dbReference>
<sequence>MTERPEVYRNDHFQTDVAVLALFSTPLPFQGFMTEHFVLTGAEAAHRVVREIHGRPALQEHARALRIGGTDSAAAFPAQGNTGEVLIRFADQALYASKSAGRNPVKCPADTGPGESAWAVSHSKN</sequence>
<evidence type="ECO:0008006" key="4">
    <source>
        <dbReference type="Google" id="ProtNLM"/>
    </source>
</evidence>
<feature type="region of interest" description="Disordered" evidence="1">
    <location>
        <begin position="101"/>
        <end position="125"/>
    </location>
</feature>
<proteinExistence type="predicted"/>
<accession>A0ABZ2F3X3</accession>